<feature type="region of interest" description="Disordered" evidence="2">
    <location>
        <begin position="487"/>
        <end position="517"/>
    </location>
</feature>
<dbReference type="EMBL" id="GL541680">
    <property type="protein sequence ID" value="KDE05815.1"/>
    <property type="molecule type" value="Genomic_DNA"/>
</dbReference>
<dbReference type="Proteomes" id="UP000017200">
    <property type="component" value="Unassembled WGS sequence"/>
</dbReference>
<dbReference type="GO" id="GO:0000136">
    <property type="term" value="C:mannan polymerase complex"/>
    <property type="evidence" value="ECO:0007669"/>
    <property type="project" value="TreeGrafter"/>
</dbReference>
<sequence length="517" mass="58544">MSASASSSPWRYRSILELPRVRRLLWHEEMGRKSNFRGYIRLCLVYVTSTIILVLLIVHYAGHAGWARPGSLSFSKKMVQDTNGEIWPSEAARERLLPPRVVVGQPWSRTEKIATAAGEGAGSERDVIVTRYLGEKENSPLVDSQIHHGLSIHGHRMDAMYEYETSDLGVYLTTLETFIRDHLPTRDSDEDDPSSLINAMRAYFPLKEQRSQKQPIPFKLFRTGKTFQTLMAGKYLSSFNRLNPGLNTTSHWDAAADTWARDRFEFDRNQETQGKQGIVEAWDSLRPQKPVLKADFWRYLIVASEGGWYADEDLEALRPFAEWGLPQGVDEQKPLGFTEASLVVGIEADLLHYPLWATRFARPIQIVQWGFGAARGHPVTIDAMRRAYNKTMKLKPGRTVDILLTTGPGPWTSAVFGWLLARNGRTWVDFHGVPYPGWRHQDLDTGELGDIRIMPLTAMTPDRSPKFYPGSRGRDHYAAMSVHHFDGSWRDKRPSGKAPESQGAKGPSQPRSKSTRA</sequence>
<evidence type="ECO:0000256" key="1">
    <source>
        <dbReference type="ARBA" id="ARBA00009003"/>
    </source>
</evidence>
<dbReference type="EnsemblFungi" id="MVLG_03760T0">
    <property type="protein sequence ID" value="MVLG_03760T0"/>
    <property type="gene ID" value="MVLG_03760"/>
</dbReference>
<dbReference type="PANTHER" id="PTHR31834">
    <property type="entry name" value="INITIATION-SPECIFIC ALPHA-1,6-MANNOSYLTRANSFERASE"/>
    <property type="match status" value="1"/>
</dbReference>
<dbReference type="Gene3D" id="3.90.550.20">
    <property type="match status" value="1"/>
</dbReference>
<dbReference type="GO" id="GO:0006487">
    <property type="term" value="P:protein N-linked glycosylation"/>
    <property type="evidence" value="ECO:0007669"/>
    <property type="project" value="TreeGrafter"/>
</dbReference>
<dbReference type="HOGENOM" id="CLU_022381_4_0_1"/>
<dbReference type="InterPro" id="IPR029044">
    <property type="entry name" value="Nucleotide-diphossugar_trans"/>
</dbReference>
<dbReference type="InterPro" id="IPR039367">
    <property type="entry name" value="Och1-like"/>
</dbReference>
<comment type="similarity">
    <text evidence="1">Belongs to the glycosyltransferase 32 family.</text>
</comment>
<dbReference type="AlphaFoldDB" id="U5H966"/>
<keyword evidence="3" id="KW-0472">Membrane</keyword>
<name>U5H966_USTV1</name>
<evidence type="ECO:0000256" key="2">
    <source>
        <dbReference type="SAM" id="MobiDB-lite"/>
    </source>
</evidence>
<protein>
    <recommendedName>
        <fullName evidence="7">Alpha-1,6-mannosyltransferase</fullName>
    </recommendedName>
</protein>
<evidence type="ECO:0000256" key="3">
    <source>
        <dbReference type="SAM" id="Phobius"/>
    </source>
</evidence>
<dbReference type="OMA" id="QWAYDAS"/>
<reference evidence="6" key="1">
    <citation type="submission" date="2010-11" db="EMBL/GenBank/DDBJ databases">
        <title>The genome sequence of Microbotryum violaceum strain p1A1 Lamole.</title>
        <authorList>
            <person name="Cuomo C."/>
            <person name="Perlin M."/>
            <person name="Young S.K."/>
            <person name="Zeng Q."/>
            <person name="Gargeya S."/>
            <person name="Alvarado L."/>
            <person name="Berlin A."/>
            <person name="Chapman S.B."/>
            <person name="Chen Z."/>
            <person name="Freedman E."/>
            <person name="Gellesch M."/>
            <person name="Goldberg J."/>
            <person name="Griggs A."/>
            <person name="Gujja S."/>
            <person name="Heilman E."/>
            <person name="Heiman D."/>
            <person name="Howarth C."/>
            <person name="Mehta T."/>
            <person name="Neiman D."/>
            <person name="Pearson M."/>
            <person name="Roberts A."/>
            <person name="Saif S."/>
            <person name="Shea T."/>
            <person name="Shenoy N."/>
            <person name="Sisk P."/>
            <person name="Stolte C."/>
            <person name="Sykes S."/>
            <person name="White J."/>
            <person name="Yandava C."/>
            <person name="Haas B."/>
            <person name="Nusbaum C."/>
            <person name="Birren B."/>
        </authorList>
    </citation>
    <scope>NUCLEOTIDE SEQUENCE [LARGE SCALE GENOMIC DNA]</scope>
    <source>
        <strain evidence="6">p1A1 Lamole</strain>
    </source>
</reference>
<dbReference type="GO" id="GO:0000009">
    <property type="term" value="F:alpha-1,6-mannosyltransferase activity"/>
    <property type="evidence" value="ECO:0007669"/>
    <property type="project" value="InterPro"/>
</dbReference>
<gene>
    <name evidence="4" type="ORF">MVLG_03760</name>
</gene>
<accession>U5H966</accession>
<keyword evidence="3" id="KW-0812">Transmembrane</keyword>
<dbReference type="OrthoDB" id="409543at2759"/>
<evidence type="ECO:0000313" key="4">
    <source>
        <dbReference type="EMBL" id="KDE05815.1"/>
    </source>
</evidence>
<proteinExistence type="inferred from homology"/>
<evidence type="ECO:0000313" key="6">
    <source>
        <dbReference type="Proteomes" id="UP000017200"/>
    </source>
</evidence>
<reference evidence="4" key="2">
    <citation type="submission" date="2010-11" db="EMBL/GenBank/DDBJ databases">
        <authorList>
            <consortium name="The Broad Institute Genome Sequencing Platform"/>
            <person name="Earl A."/>
            <person name="Ward D."/>
            <person name="Feldgarden M."/>
            <person name="Gevers D."/>
            <person name="Butler R."/>
            <person name="Young S.K."/>
            <person name="Zeng Q."/>
            <person name="Gargeya S."/>
            <person name="Fitzgerald M."/>
            <person name="Haas B."/>
            <person name="Abouelleil A."/>
            <person name="Alvarado L."/>
            <person name="Arachchi H.M."/>
            <person name="Berlin A."/>
            <person name="Brown A."/>
            <person name="Chapman S.B."/>
            <person name="Chen Z."/>
            <person name="Dunbar C."/>
            <person name="Freedman E."/>
            <person name="Gearin G."/>
            <person name="Gellesch M."/>
            <person name="Goldberg J."/>
            <person name="Griggs A."/>
            <person name="Gujja S."/>
            <person name="Heilman E."/>
            <person name="Heiman D."/>
            <person name="Howarth C."/>
            <person name="Larson L."/>
            <person name="Lui A."/>
            <person name="MacDonald P.J.P."/>
            <person name="Mehta T."/>
            <person name="Montmayeur A."/>
            <person name="Murphy C."/>
            <person name="Neiman D."/>
            <person name="Pearson M."/>
            <person name="Priest M."/>
            <person name="Roberts A."/>
            <person name="Saif S."/>
            <person name="Shea T."/>
            <person name="Shenoy N."/>
            <person name="Sisk P."/>
            <person name="Stolte C."/>
            <person name="Sykes S."/>
            <person name="White J."/>
            <person name="Yandava C."/>
            <person name="Wortman J."/>
            <person name="Nusbaum C."/>
            <person name="Birren B."/>
        </authorList>
    </citation>
    <scope>NUCLEOTIDE SEQUENCE</scope>
    <source>
        <strain evidence="4">P1A1 Lamole</strain>
    </source>
</reference>
<evidence type="ECO:0000313" key="5">
    <source>
        <dbReference type="EnsemblFungi" id="MVLG_03760T0"/>
    </source>
</evidence>
<reference evidence="4 6" key="3">
    <citation type="journal article" date="2015" name="BMC Genomics">
        <title>Sex and parasites: genomic and transcriptomic analysis of Microbotryum lychnidis-dioicae, the biotrophic and plant-castrating anther smut fungus.</title>
        <authorList>
            <person name="Perlin M.H."/>
            <person name="Amselem J."/>
            <person name="Fontanillas E."/>
            <person name="Toh S.S."/>
            <person name="Chen Z."/>
            <person name="Goldberg J."/>
            <person name="Duplessis S."/>
            <person name="Henrissat B."/>
            <person name="Young S."/>
            <person name="Zeng Q."/>
            <person name="Aguileta G."/>
            <person name="Petit E."/>
            <person name="Badouin H."/>
            <person name="Andrews J."/>
            <person name="Razeeq D."/>
            <person name="Gabaldon T."/>
            <person name="Quesneville H."/>
            <person name="Giraud T."/>
            <person name="Hood M.E."/>
            <person name="Schultz D.J."/>
            <person name="Cuomo C.A."/>
        </authorList>
    </citation>
    <scope>NUCLEOTIDE SEQUENCE [LARGE SCALE GENOMIC DNA]</scope>
    <source>
        <strain evidence="4">P1A1 Lamole</strain>
        <strain evidence="6">p1A1 Lamole</strain>
    </source>
</reference>
<dbReference type="Pfam" id="PF04488">
    <property type="entry name" value="Gly_transf_sug"/>
    <property type="match status" value="1"/>
</dbReference>
<dbReference type="SUPFAM" id="SSF53448">
    <property type="entry name" value="Nucleotide-diphospho-sugar transferases"/>
    <property type="match status" value="1"/>
</dbReference>
<keyword evidence="6" id="KW-1185">Reference proteome</keyword>
<dbReference type="PANTHER" id="PTHR31834:SF1">
    <property type="entry name" value="INITIATION-SPECIFIC ALPHA-1,6-MANNOSYLTRANSFERASE"/>
    <property type="match status" value="1"/>
</dbReference>
<dbReference type="EMBL" id="AEIJ01000370">
    <property type="status" value="NOT_ANNOTATED_CDS"/>
    <property type="molecule type" value="Genomic_DNA"/>
</dbReference>
<organism evidence="4">
    <name type="scientific">Microbotryum lychnidis-dioicae (strain p1A1 Lamole / MvSl-1064)</name>
    <name type="common">Anther smut fungus</name>
    <dbReference type="NCBI Taxonomy" id="683840"/>
    <lineage>
        <taxon>Eukaryota</taxon>
        <taxon>Fungi</taxon>
        <taxon>Dikarya</taxon>
        <taxon>Basidiomycota</taxon>
        <taxon>Pucciniomycotina</taxon>
        <taxon>Microbotryomycetes</taxon>
        <taxon>Microbotryales</taxon>
        <taxon>Microbotryaceae</taxon>
        <taxon>Microbotryum</taxon>
    </lineage>
</organism>
<feature type="transmembrane region" description="Helical" evidence="3">
    <location>
        <begin position="39"/>
        <end position="62"/>
    </location>
</feature>
<reference evidence="5" key="4">
    <citation type="submission" date="2015-06" db="UniProtKB">
        <authorList>
            <consortium name="EnsemblFungi"/>
        </authorList>
    </citation>
    <scope>IDENTIFICATION</scope>
</reference>
<dbReference type="InterPro" id="IPR007577">
    <property type="entry name" value="GlycoTrfase_DXD_sugar-bd_CS"/>
</dbReference>
<keyword evidence="3" id="KW-1133">Transmembrane helix</keyword>
<dbReference type="InParanoid" id="U5H966"/>
<evidence type="ECO:0008006" key="7">
    <source>
        <dbReference type="Google" id="ProtNLM"/>
    </source>
</evidence>
<dbReference type="STRING" id="683840.U5H966"/>